<dbReference type="NCBIfam" id="TIGR00710">
    <property type="entry name" value="efflux_Bcr_CflA"/>
    <property type="match status" value="1"/>
</dbReference>
<evidence type="ECO:0000259" key="9">
    <source>
        <dbReference type="PROSITE" id="PS50850"/>
    </source>
</evidence>
<dbReference type="PANTHER" id="PTHR23502:SF132">
    <property type="entry name" value="POLYAMINE TRANSPORTER 2-RELATED"/>
    <property type="match status" value="1"/>
</dbReference>
<dbReference type="SUPFAM" id="SSF103473">
    <property type="entry name" value="MFS general substrate transporter"/>
    <property type="match status" value="1"/>
</dbReference>
<reference evidence="10 11" key="1">
    <citation type="submission" date="2014-05" db="EMBL/GenBank/DDBJ databases">
        <authorList>
            <person name="Aslett A.Martin."/>
            <person name="De Silva Nishadi"/>
        </authorList>
    </citation>
    <scope>NUCLEOTIDE SEQUENCE [LARGE SCALE GENOMIC DNA]</scope>
</reference>
<dbReference type="InterPro" id="IPR020846">
    <property type="entry name" value="MFS_dom"/>
</dbReference>
<evidence type="ECO:0000256" key="1">
    <source>
        <dbReference type="ARBA" id="ARBA00004651"/>
    </source>
</evidence>
<dbReference type="GO" id="GO:0005886">
    <property type="term" value="C:plasma membrane"/>
    <property type="evidence" value="ECO:0007669"/>
    <property type="project" value="UniProtKB-SubCell"/>
</dbReference>
<feature type="transmembrane region" description="Helical" evidence="8">
    <location>
        <begin position="256"/>
        <end position="276"/>
    </location>
</feature>
<keyword evidence="3 8" id="KW-0813">Transport</keyword>
<evidence type="ECO:0000256" key="6">
    <source>
        <dbReference type="ARBA" id="ARBA00022989"/>
    </source>
</evidence>
<comment type="subcellular location">
    <subcellularLocation>
        <location evidence="1 8">Cell membrane</location>
        <topology evidence="1 8">Multi-pass membrane protein</topology>
    </subcellularLocation>
</comment>
<feature type="transmembrane region" description="Helical" evidence="8">
    <location>
        <begin position="347"/>
        <end position="366"/>
    </location>
</feature>
<evidence type="ECO:0000256" key="3">
    <source>
        <dbReference type="ARBA" id="ARBA00022448"/>
    </source>
</evidence>
<feature type="transmembrane region" description="Helical" evidence="8">
    <location>
        <begin position="12"/>
        <end position="30"/>
    </location>
</feature>
<feature type="transmembrane region" description="Helical" evidence="8">
    <location>
        <begin position="283"/>
        <end position="304"/>
    </location>
</feature>
<feature type="transmembrane region" description="Helical" evidence="8">
    <location>
        <begin position="170"/>
        <end position="189"/>
    </location>
</feature>
<evidence type="ECO:0000313" key="10">
    <source>
        <dbReference type="EMBL" id="CDR27686.1"/>
    </source>
</evidence>
<dbReference type="PROSITE" id="PS50850">
    <property type="entry name" value="MFS"/>
    <property type="match status" value="1"/>
</dbReference>
<dbReference type="InterPro" id="IPR004812">
    <property type="entry name" value="Efflux_drug-R_Bcr/CmlA"/>
</dbReference>
<evidence type="ECO:0000313" key="11">
    <source>
        <dbReference type="Proteomes" id="UP000044616"/>
    </source>
</evidence>
<evidence type="ECO:0000256" key="5">
    <source>
        <dbReference type="ARBA" id="ARBA00022692"/>
    </source>
</evidence>
<proteinExistence type="inferred from homology"/>
<dbReference type="Proteomes" id="UP000044616">
    <property type="component" value="Unassembled WGS sequence"/>
</dbReference>
<accession>A0A077UGU3</accession>
<dbReference type="RefSeq" id="WP_047529835.1">
    <property type="nucleotide sequence ID" value="NZ_CCEH01000005.1"/>
</dbReference>
<organism evidence="10 11">
    <name type="scientific">Staphylococcus schweitzeri</name>
    <dbReference type="NCBI Taxonomy" id="1654388"/>
    <lineage>
        <taxon>Bacteria</taxon>
        <taxon>Bacillati</taxon>
        <taxon>Bacillota</taxon>
        <taxon>Bacilli</taxon>
        <taxon>Bacillales</taxon>
        <taxon>Staphylococcaceae</taxon>
        <taxon>Staphylococcus</taxon>
    </lineage>
</organism>
<dbReference type="GO" id="GO:1990961">
    <property type="term" value="P:xenobiotic detoxification by transmembrane export across the plasma membrane"/>
    <property type="evidence" value="ECO:0007669"/>
    <property type="project" value="InterPro"/>
</dbReference>
<feature type="transmembrane region" description="Helical" evidence="8">
    <location>
        <begin position="50"/>
        <end position="69"/>
    </location>
</feature>
<dbReference type="CDD" id="cd17320">
    <property type="entry name" value="MFS_MdfA_MDR_like"/>
    <property type="match status" value="1"/>
</dbReference>
<name>A0A077UGU3_9STAP</name>
<dbReference type="PANTHER" id="PTHR23502">
    <property type="entry name" value="MAJOR FACILITATOR SUPERFAMILY"/>
    <property type="match status" value="1"/>
</dbReference>
<dbReference type="Gene3D" id="1.20.1720.10">
    <property type="entry name" value="Multidrug resistance protein D"/>
    <property type="match status" value="1"/>
</dbReference>
<keyword evidence="4 8" id="KW-1003">Cell membrane</keyword>
<dbReference type="AlphaFoldDB" id="A0A077UGU3"/>
<dbReference type="InterPro" id="IPR036259">
    <property type="entry name" value="MFS_trans_sf"/>
</dbReference>
<evidence type="ECO:0000256" key="7">
    <source>
        <dbReference type="ARBA" id="ARBA00023136"/>
    </source>
</evidence>
<feature type="transmembrane region" description="Helical" evidence="8">
    <location>
        <begin position="372"/>
        <end position="394"/>
    </location>
</feature>
<dbReference type="InterPro" id="IPR011701">
    <property type="entry name" value="MFS"/>
</dbReference>
<keyword evidence="7 8" id="KW-0472">Membrane</keyword>
<comment type="similarity">
    <text evidence="2 8">Belongs to the major facilitator superfamily. Bcr/CmlA family.</text>
</comment>
<feature type="transmembrane region" description="Helical" evidence="8">
    <location>
        <begin position="81"/>
        <end position="100"/>
    </location>
</feature>
<feature type="transmembrane region" description="Helical" evidence="8">
    <location>
        <begin position="310"/>
        <end position="335"/>
    </location>
</feature>
<feature type="transmembrane region" description="Helical" evidence="8">
    <location>
        <begin position="217"/>
        <end position="236"/>
    </location>
</feature>
<dbReference type="GO" id="GO:0042910">
    <property type="term" value="F:xenobiotic transmembrane transporter activity"/>
    <property type="evidence" value="ECO:0007669"/>
    <property type="project" value="InterPro"/>
</dbReference>
<dbReference type="EMBL" id="CCEH01000005">
    <property type="protein sequence ID" value="CDR27686.1"/>
    <property type="molecule type" value="Genomic_DNA"/>
</dbReference>
<protein>
    <recommendedName>
        <fullName evidence="8">Bcr/CflA family efflux transporter</fullName>
    </recommendedName>
</protein>
<feature type="domain" description="Major facilitator superfamily (MFS) profile" evidence="9">
    <location>
        <begin position="12"/>
        <end position="400"/>
    </location>
</feature>
<evidence type="ECO:0000256" key="8">
    <source>
        <dbReference type="RuleBase" id="RU365088"/>
    </source>
</evidence>
<evidence type="ECO:0000256" key="2">
    <source>
        <dbReference type="ARBA" id="ARBA00006236"/>
    </source>
</evidence>
<sequence>MQSSSNKTKQFSFLLLITLGVMTAFGPLTIDMYVPSLPKVQSDFGSTTSEIQLTLSFTMIGLALGQFIFGPLSDAFGRKRIAVSILIIFILVSGLSMFVTQLPLFLTLRLIQGLTGGGVIVIAKASAGDKFNGNALAKFLASLMVVNGIITILAPLAGGLALSVASWRSIFTILTIVALIILIGVSSQLPKTPKAELKQVNFSSVIKDFGNLLKKPAFIIPMFLQGLTYVMLFSYSSASPFITQKMYHMTPQQFSIMFAVNGVGLIVVSQIVALLVEKLHRHILLIILTIIQVTGVALIILTLAFHLPLWVLLIAFFLNVCPVTSIGPLGFTMAMEERTGGSGNASSLLGLFQFILGGIIAPLVGLKGEFNTLPYMIIIFITAVLLVSLQIIYFKMIKKQHTA</sequence>
<feature type="transmembrane region" description="Helical" evidence="8">
    <location>
        <begin position="106"/>
        <end position="127"/>
    </location>
</feature>
<feature type="transmembrane region" description="Helical" evidence="8">
    <location>
        <begin position="139"/>
        <end position="164"/>
    </location>
</feature>
<keyword evidence="6 8" id="KW-1133">Transmembrane helix</keyword>
<evidence type="ECO:0000256" key="4">
    <source>
        <dbReference type="ARBA" id="ARBA00022475"/>
    </source>
</evidence>
<dbReference type="FunFam" id="1.20.1720.10:FF:000005">
    <property type="entry name" value="Bcr/CflA family efflux transporter"/>
    <property type="match status" value="1"/>
</dbReference>
<gene>
    <name evidence="10" type="primary">tcaB</name>
    <name evidence="10" type="ORF">ERS140147_00793</name>
</gene>
<dbReference type="Pfam" id="PF07690">
    <property type="entry name" value="MFS_1"/>
    <property type="match status" value="1"/>
</dbReference>
<keyword evidence="5 8" id="KW-0812">Transmembrane</keyword>